<evidence type="ECO:0000313" key="3">
    <source>
        <dbReference type="Proteomes" id="UP000824120"/>
    </source>
</evidence>
<dbReference type="EMBL" id="JACXVP010000001">
    <property type="protein sequence ID" value="KAG5631222.1"/>
    <property type="molecule type" value="Genomic_DNA"/>
</dbReference>
<gene>
    <name evidence="2" type="ORF">H5410_002939</name>
</gene>
<name>A0A9J6B3B8_SOLCO</name>
<evidence type="ECO:0000259" key="1">
    <source>
        <dbReference type="Pfam" id="PF14111"/>
    </source>
</evidence>
<comment type="caution">
    <text evidence="2">The sequence shown here is derived from an EMBL/GenBank/DDBJ whole genome shotgun (WGS) entry which is preliminary data.</text>
</comment>
<sequence length="80" mass="9535">MQIKGDCNIGLLSNRHLLIRLNQQEDFINVMSKNIYYILPKDGYSYCMRPLIYDKKFQVAEETKQALAWIFFLNLKLTFL</sequence>
<evidence type="ECO:0000313" key="2">
    <source>
        <dbReference type="EMBL" id="KAG5631222.1"/>
    </source>
</evidence>
<dbReference type="OrthoDB" id="851886at2759"/>
<dbReference type="Pfam" id="PF14111">
    <property type="entry name" value="DUF4283"/>
    <property type="match status" value="1"/>
</dbReference>
<dbReference type="Proteomes" id="UP000824120">
    <property type="component" value="Chromosome 1"/>
</dbReference>
<dbReference type="AlphaFoldDB" id="A0A9J6B3B8"/>
<proteinExistence type="predicted"/>
<keyword evidence="3" id="KW-1185">Reference proteome</keyword>
<feature type="domain" description="DUF4283" evidence="1">
    <location>
        <begin position="2"/>
        <end position="60"/>
    </location>
</feature>
<reference evidence="2 3" key="1">
    <citation type="submission" date="2020-09" db="EMBL/GenBank/DDBJ databases">
        <title>De no assembly of potato wild relative species, Solanum commersonii.</title>
        <authorList>
            <person name="Cho K."/>
        </authorList>
    </citation>
    <scope>NUCLEOTIDE SEQUENCE [LARGE SCALE GENOMIC DNA]</scope>
    <source>
        <strain evidence="2">LZ3.2</strain>
        <tissue evidence="2">Leaf</tissue>
    </source>
</reference>
<protein>
    <recommendedName>
        <fullName evidence="1">DUF4283 domain-containing protein</fullName>
    </recommendedName>
</protein>
<dbReference type="InterPro" id="IPR025558">
    <property type="entry name" value="DUF4283"/>
</dbReference>
<organism evidence="2 3">
    <name type="scientific">Solanum commersonii</name>
    <name type="common">Commerson's wild potato</name>
    <name type="synonym">Commerson's nightshade</name>
    <dbReference type="NCBI Taxonomy" id="4109"/>
    <lineage>
        <taxon>Eukaryota</taxon>
        <taxon>Viridiplantae</taxon>
        <taxon>Streptophyta</taxon>
        <taxon>Embryophyta</taxon>
        <taxon>Tracheophyta</taxon>
        <taxon>Spermatophyta</taxon>
        <taxon>Magnoliopsida</taxon>
        <taxon>eudicotyledons</taxon>
        <taxon>Gunneridae</taxon>
        <taxon>Pentapetalae</taxon>
        <taxon>asterids</taxon>
        <taxon>lamiids</taxon>
        <taxon>Solanales</taxon>
        <taxon>Solanaceae</taxon>
        <taxon>Solanoideae</taxon>
        <taxon>Solaneae</taxon>
        <taxon>Solanum</taxon>
    </lineage>
</organism>
<accession>A0A9J6B3B8</accession>